<dbReference type="GO" id="GO:0005524">
    <property type="term" value="F:ATP binding"/>
    <property type="evidence" value="ECO:0007669"/>
    <property type="project" value="UniProtKB-KW"/>
</dbReference>
<keyword evidence="2" id="KW-0547">Nucleotide-binding</keyword>
<dbReference type="KEGG" id="tcb:TCARB_1244"/>
<keyword evidence="3" id="KW-0067">ATP-binding</keyword>
<dbReference type="PANTHER" id="PTHR22594:SF48">
    <property type="entry name" value="ASPARAGINYL-TRNA SYNTHETASE-RELATED PROTEIN (N-TRUNCATION)"/>
    <property type="match status" value="1"/>
</dbReference>
<protein>
    <submittedName>
        <fullName evidence="7">Asparagine--tRNA ligase related protein</fullName>
    </submittedName>
</protein>
<evidence type="ECO:0000256" key="3">
    <source>
        <dbReference type="ARBA" id="ARBA00022840"/>
    </source>
</evidence>
<feature type="domain" description="Aminoacyl-transfer RNA synthetases class-II family profile" evidence="6">
    <location>
        <begin position="111"/>
        <end position="319"/>
    </location>
</feature>
<evidence type="ECO:0000256" key="2">
    <source>
        <dbReference type="ARBA" id="ARBA00022741"/>
    </source>
</evidence>
<dbReference type="GO" id="GO:0006421">
    <property type="term" value="P:asparaginyl-tRNA aminoacylation"/>
    <property type="evidence" value="ECO:0007669"/>
    <property type="project" value="TreeGrafter"/>
</dbReference>
<evidence type="ECO:0000256" key="4">
    <source>
        <dbReference type="ARBA" id="ARBA00022917"/>
    </source>
</evidence>
<dbReference type="InterPro" id="IPR006195">
    <property type="entry name" value="aa-tRNA-synth_II"/>
</dbReference>
<evidence type="ECO:0000256" key="1">
    <source>
        <dbReference type="ARBA" id="ARBA00022598"/>
    </source>
</evidence>
<dbReference type="GeneID" id="25406655"/>
<accession>A0A3G1A5Y0</accession>
<dbReference type="SUPFAM" id="SSF55681">
    <property type="entry name" value="Class II aaRS and biotin synthetases"/>
    <property type="match status" value="1"/>
</dbReference>
<dbReference type="InterPro" id="IPR004364">
    <property type="entry name" value="Aa-tRNA-synt_II"/>
</dbReference>
<dbReference type="STRING" id="697581.TCARB_1244"/>
<dbReference type="GO" id="GO:0004816">
    <property type="term" value="F:asparagine-tRNA ligase activity"/>
    <property type="evidence" value="ECO:0007669"/>
    <property type="project" value="TreeGrafter"/>
</dbReference>
<evidence type="ECO:0000256" key="5">
    <source>
        <dbReference type="ARBA" id="ARBA00023146"/>
    </source>
</evidence>
<dbReference type="PROSITE" id="PS50862">
    <property type="entry name" value="AA_TRNA_LIGASE_II"/>
    <property type="match status" value="1"/>
</dbReference>
<dbReference type="Pfam" id="PF00152">
    <property type="entry name" value="tRNA-synt_2"/>
    <property type="match status" value="1"/>
</dbReference>
<evidence type="ECO:0000313" key="7">
    <source>
        <dbReference type="EMBL" id="AJB42290.1"/>
    </source>
</evidence>
<dbReference type="AlphaFoldDB" id="A0A3G1A5Y0"/>
<dbReference type="EMBL" id="CP007493">
    <property type="protein sequence ID" value="AJB42290.1"/>
    <property type="molecule type" value="Genomic_DNA"/>
</dbReference>
<keyword evidence="4" id="KW-0648">Protein biosynthesis</keyword>
<keyword evidence="5" id="KW-0030">Aminoacyl-tRNA synthetase</keyword>
<proteinExistence type="predicted"/>
<dbReference type="Proteomes" id="UP000266720">
    <property type="component" value="Chromosome"/>
</dbReference>
<keyword evidence="1 7" id="KW-0436">Ligase</keyword>
<gene>
    <name evidence="7" type="ORF">TCARB_1244</name>
</gene>
<dbReference type="Gene3D" id="3.30.930.10">
    <property type="entry name" value="Bira Bifunctional Protein, Domain 2"/>
    <property type="match status" value="1"/>
</dbReference>
<dbReference type="PANTHER" id="PTHR22594">
    <property type="entry name" value="ASPARTYL/LYSYL-TRNA SYNTHETASE"/>
    <property type="match status" value="1"/>
</dbReference>
<organism evidence="7 8">
    <name type="scientific">Thermofilum adornatum 1505</name>
    <dbReference type="NCBI Taxonomy" id="697581"/>
    <lineage>
        <taxon>Archaea</taxon>
        <taxon>Thermoproteota</taxon>
        <taxon>Thermoprotei</taxon>
        <taxon>Thermofilales</taxon>
        <taxon>Thermofilaceae</taxon>
        <taxon>Thermofilum</taxon>
    </lineage>
</organism>
<evidence type="ECO:0000259" key="6">
    <source>
        <dbReference type="PROSITE" id="PS50862"/>
    </source>
</evidence>
<name>A0A3G1A5Y0_9CREN</name>
<reference evidence="8" key="1">
    <citation type="book" date="2010" name="EXTREMOPHILES" publisher="0:0-0">
        <title>Complete genome sequences of ten hyperthermophilic archaea reveal their metabolic capabilities and possible ecological roles.</title>
        <editorList>
            <person name="?"/>
        </editorList>
        <authorList>
            <person name="Ravin N.V."/>
            <person name="Mardanov A.V."/>
            <person name="Bonch-Osmolovskaya E.A."/>
            <person name="Skryabin K.G."/>
        </authorList>
    </citation>
    <scope>NUCLEOTIDE SEQUENCE [LARGE SCALE GENOMIC DNA]</scope>
    <source>
        <strain evidence="8">1505</strain>
    </source>
</reference>
<dbReference type="RefSeq" id="WP_052887013.1">
    <property type="nucleotide sequence ID" value="NZ_CP007493.1"/>
</dbReference>
<dbReference type="NCBIfam" id="NF005054">
    <property type="entry name" value="PRK06462.1-4"/>
    <property type="match status" value="1"/>
</dbReference>
<evidence type="ECO:0000313" key="8">
    <source>
        <dbReference type="Proteomes" id="UP000266720"/>
    </source>
</evidence>
<sequence>MTKEQTKLILKQLHESKIKQLNELSPEEIERKRLTTRITTHTLRYLSEYFVEKGFEWIMPVILSKATDPLWPDPDFSIEKRIEIEIYGETVRTTHSMIVHKQVLVSLLAPRIFIFSPNIRIEKRERLNTGIHGYEFTQLDFEIRGASSADVRKFVEELLREYIAFLRARFSSELKELGTYDLLSFSIPFKVMDSREAEEKYGEKWPDILREELKEPLWIVNIPREFYDYEDEATGVWDNYDLYVPRVGEILSGARREYKYDKIVSKMKRDGVPLENYKVLLSLAKEGKLLPSAGAGIGVERLLLWVTGIEHIGELQLFPRVPGIVLEL</sequence>
<dbReference type="InterPro" id="IPR045864">
    <property type="entry name" value="aa-tRNA-synth_II/BPL/LPL"/>
</dbReference>